<dbReference type="OrthoDB" id="2516880at2759"/>
<accession>A0A9Q3BA84</accession>
<evidence type="ECO:0000313" key="1">
    <source>
        <dbReference type="EMBL" id="MBW0461340.1"/>
    </source>
</evidence>
<comment type="caution">
    <text evidence="1">The sequence shown here is derived from an EMBL/GenBank/DDBJ whole genome shotgun (WGS) entry which is preliminary data.</text>
</comment>
<proteinExistence type="predicted"/>
<organism evidence="1 2">
    <name type="scientific">Austropuccinia psidii MF-1</name>
    <dbReference type="NCBI Taxonomy" id="1389203"/>
    <lineage>
        <taxon>Eukaryota</taxon>
        <taxon>Fungi</taxon>
        <taxon>Dikarya</taxon>
        <taxon>Basidiomycota</taxon>
        <taxon>Pucciniomycotina</taxon>
        <taxon>Pucciniomycetes</taxon>
        <taxon>Pucciniales</taxon>
        <taxon>Sphaerophragmiaceae</taxon>
        <taxon>Austropuccinia</taxon>
    </lineage>
</organism>
<reference evidence="1" key="1">
    <citation type="submission" date="2021-03" db="EMBL/GenBank/DDBJ databases">
        <title>Draft genome sequence of rust myrtle Austropuccinia psidii MF-1, a brazilian biotype.</title>
        <authorList>
            <person name="Quecine M.C."/>
            <person name="Pachon D.M.R."/>
            <person name="Bonatelli M.L."/>
            <person name="Correr F.H."/>
            <person name="Franceschini L.M."/>
            <person name="Leite T.F."/>
            <person name="Margarido G.R.A."/>
            <person name="Almeida C.A."/>
            <person name="Ferrarezi J.A."/>
            <person name="Labate C.A."/>
        </authorList>
    </citation>
    <scope>NUCLEOTIDE SEQUENCE</scope>
    <source>
        <strain evidence="1">MF-1</strain>
    </source>
</reference>
<dbReference type="Proteomes" id="UP000765509">
    <property type="component" value="Unassembled WGS sequence"/>
</dbReference>
<keyword evidence="2" id="KW-1185">Reference proteome</keyword>
<name>A0A9Q3BA84_9BASI</name>
<sequence length="213" mass="24554">MVHHTNFPTSTRRIKKAVSQYLPSSNNQICLCLRAFIKMILGITLCGSPLPEPPSEQLISNLIQPNPEELASNEAFFEIKSSDTSYYGRKKGIQGIHKDQSTSELFNYGIQKASFQLKIKTITKWDNIILGFITKHWLHAFNIGSFKNNSLDPSQCQHEKVIRISERCLRGQKDNFRKPKIPRKTRTKPHVRSKVWNYSIGIGIEKMKLWLIK</sequence>
<evidence type="ECO:0000313" key="2">
    <source>
        <dbReference type="Proteomes" id="UP000765509"/>
    </source>
</evidence>
<gene>
    <name evidence="1" type="ORF">O181_001055</name>
</gene>
<dbReference type="AlphaFoldDB" id="A0A9Q3BA84"/>
<protein>
    <submittedName>
        <fullName evidence="1">Uncharacterized protein</fullName>
    </submittedName>
</protein>
<dbReference type="EMBL" id="AVOT02000144">
    <property type="protein sequence ID" value="MBW0461340.1"/>
    <property type="molecule type" value="Genomic_DNA"/>
</dbReference>